<proteinExistence type="predicted"/>
<feature type="compositionally biased region" description="Polar residues" evidence="1">
    <location>
        <begin position="102"/>
        <end position="112"/>
    </location>
</feature>
<reference evidence="2 3" key="1">
    <citation type="submission" date="2020-01" db="EMBL/GenBank/DDBJ databases">
        <authorList>
            <consortium name="DOE Joint Genome Institute"/>
            <person name="Haridas S."/>
            <person name="Albert R."/>
            <person name="Binder M."/>
            <person name="Bloem J."/>
            <person name="Labutti K."/>
            <person name="Salamov A."/>
            <person name="Andreopoulos B."/>
            <person name="Baker S.E."/>
            <person name="Barry K."/>
            <person name="Bills G."/>
            <person name="Bluhm B.H."/>
            <person name="Cannon C."/>
            <person name="Castanera R."/>
            <person name="Culley D.E."/>
            <person name="Daum C."/>
            <person name="Ezra D."/>
            <person name="Gonzalez J.B."/>
            <person name="Henrissat B."/>
            <person name="Kuo A."/>
            <person name="Liang C."/>
            <person name="Lipzen A."/>
            <person name="Lutzoni F."/>
            <person name="Magnuson J."/>
            <person name="Mondo S."/>
            <person name="Nolan M."/>
            <person name="Ohm R."/>
            <person name="Pangilinan J."/>
            <person name="Park H.-J.H."/>
            <person name="Ramirez L."/>
            <person name="Alfaro M."/>
            <person name="Sun H."/>
            <person name="Tritt A."/>
            <person name="Yoshinaga Y."/>
            <person name="Zwiers L.-H.L."/>
            <person name="Turgeon B.G."/>
            <person name="Goodwin S.B."/>
            <person name="Spatafora J.W."/>
            <person name="Crous P.W."/>
            <person name="Grigoriev I.V."/>
        </authorList>
    </citation>
    <scope>NUCLEOTIDE SEQUENCE [LARGE SCALE GENOMIC DNA]</scope>
    <source>
        <strain evidence="2 3">CBS 611.86</strain>
    </source>
</reference>
<feature type="compositionally biased region" description="Low complexity" evidence="1">
    <location>
        <begin position="85"/>
        <end position="101"/>
    </location>
</feature>
<organism evidence="2 3">
    <name type="scientific">Massariosphaeria phaeospora</name>
    <dbReference type="NCBI Taxonomy" id="100035"/>
    <lineage>
        <taxon>Eukaryota</taxon>
        <taxon>Fungi</taxon>
        <taxon>Dikarya</taxon>
        <taxon>Ascomycota</taxon>
        <taxon>Pezizomycotina</taxon>
        <taxon>Dothideomycetes</taxon>
        <taxon>Pleosporomycetidae</taxon>
        <taxon>Pleosporales</taxon>
        <taxon>Pleosporales incertae sedis</taxon>
        <taxon>Massariosphaeria</taxon>
    </lineage>
</organism>
<dbReference type="EMBL" id="JAADJZ010000005">
    <property type="protein sequence ID" value="KAF2874844.1"/>
    <property type="molecule type" value="Genomic_DNA"/>
</dbReference>
<evidence type="ECO:0000256" key="1">
    <source>
        <dbReference type="SAM" id="MobiDB-lite"/>
    </source>
</evidence>
<sequence>MLNNPQYVALKWIATNHEPRRPPVTHKSAKSSTMSKYSGFFQRKYFRILTSKDQKRTPTTRRRPGSGRRNPGASNRRCRWTFTLSCSSSSSSGQLNKGSSSVPAASSRTTAPPHNPVLQLQRYLIEILAFTFAANIPRISYALGNPQPCTSLLTSRERAALFTLSMLTRTLSAKLGAGNACWLRARQHSRTLLADAIVRPALYLNLDAAYVLLLVRDYTLHECDAGKHSLSFFSRRTPRGWRLWRPLEGVLNVFTVDLWRHAGVLQTVAPNDDVCVLLAAAMQEYQTEVLGNKVVAAPLSARLIEGRTWSRQARRRLVNALVPRDEQERVKRDGRLSALGKAGRKTESEIVKYSAAI</sequence>
<protein>
    <submittedName>
        <fullName evidence="2">Uncharacterized protein</fullName>
    </submittedName>
</protein>
<feature type="region of interest" description="Disordered" evidence="1">
    <location>
        <begin position="51"/>
        <end position="113"/>
    </location>
</feature>
<evidence type="ECO:0000313" key="2">
    <source>
        <dbReference type="EMBL" id="KAF2874844.1"/>
    </source>
</evidence>
<accession>A0A7C8MQV2</accession>
<evidence type="ECO:0000313" key="3">
    <source>
        <dbReference type="Proteomes" id="UP000481861"/>
    </source>
</evidence>
<dbReference type="Proteomes" id="UP000481861">
    <property type="component" value="Unassembled WGS sequence"/>
</dbReference>
<comment type="caution">
    <text evidence="2">The sequence shown here is derived from an EMBL/GenBank/DDBJ whole genome shotgun (WGS) entry which is preliminary data.</text>
</comment>
<dbReference type="OrthoDB" id="3796310at2759"/>
<gene>
    <name evidence="2" type="ORF">BDV95DRAFT_603634</name>
</gene>
<keyword evidence="3" id="KW-1185">Reference proteome</keyword>
<dbReference type="AlphaFoldDB" id="A0A7C8MQV2"/>
<name>A0A7C8MQV2_9PLEO</name>